<gene>
    <name evidence="1" type="ORF">SAMN05421748_113144</name>
</gene>
<sequence>MAEMDETWIERWRDDVCRGTDAATAAEMAGLHSDALLAFHRVVAEVRLPDAGIGYWIHRPPLPGEDPGHPRRLSDGRPVVVFGSDGGGALFALPGGADGPVLRLSGGALLGETYDADCAVEVAADLRAFLTFLRREAIGGP</sequence>
<evidence type="ECO:0000313" key="1">
    <source>
        <dbReference type="EMBL" id="SNY52964.1"/>
    </source>
</evidence>
<protein>
    <submittedName>
        <fullName evidence="1">Uncharacterized protein</fullName>
    </submittedName>
</protein>
<name>A0A285IYA6_9ACTN</name>
<dbReference type="AlphaFoldDB" id="A0A285IYA6"/>
<accession>A0A285IYA6</accession>
<reference evidence="1 2" key="1">
    <citation type="submission" date="2017-09" db="EMBL/GenBank/DDBJ databases">
        <authorList>
            <person name="Ehlers B."/>
            <person name="Leendertz F.H."/>
        </authorList>
    </citation>
    <scope>NUCLEOTIDE SEQUENCE [LARGE SCALE GENOMIC DNA]</scope>
    <source>
        <strain evidence="1 2">CGMCC 4.6857</strain>
    </source>
</reference>
<proteinExistence type="predicted"/>
<evidence type="ECO:0000313" key="2">
    <source>
        <dbReference type="Proteomes" id="UP000219612"/>
    </source>
</evidence>
<dbReference type="EMBL" id="OBDY01000013">
    <property type="protein sequence ID" value="SNY52964.1"/>
    <property type="molecule type" value="Genomic_DNA"/>
</dbReference>
<keyword evidence="2" id="KW-1185">Reference proteome</keyword>
<organism evidence="1 2">
    <name type="scientific">Paractinoplanes atraurantiacus</name>
    <dbReference type="NCBI Taxonomy" id="1036182"/>
    <lineage>
        <taxon>Bacteria</taxon>
        <taxon>Bacillati</taxon>
        <taxon>Actinomycetota</taxon>
        <taxon>Actinomycetes</taxon>
        <taxon>Micromonosporales</taxon>
        <taxon>Micromonosporaceae</taxon>
        <taxon>Paractinoplanes</taxon>
    </lineage>
</organism>
<dbReference type="Proteomes" id="UP000219612">
    <property type="component" value="Unassembled WGS sequence"/>
</dbReference>